<accession>A0A974NIE0</accession>
<dbReference type="PANTHER" id="PTHR30582">
    <property type="entry name" value="L,D-TRANSPEPTIDASE"/>
    <property type="match status" value="1"/>
</dbReference>
<keyword evidence="5" id="KW-0378">Hydrolase</keyword>
<dbReference type="Proteomes" id="UP000595278">
    <property type="component" value="Chromosome"/>
</dbReference>
<evidence type="ECO:0000256" key="9">
    <source>
        <dbReference type="PROSITE-ProRule" id="PRU01373"/>
    </source>
</evidence>
<evidence type="ECO:0000256" key="1">
    <source>
        <dbReference type="ARBA" id="ARBA00004752"/>
    </source>
</evidence>
<dbReference type="GO" id="GO:0071972">
    <property type="term" value="F:peptidoglycan L,D-transpeptidase activity"/>
    <property type="evidence" value="ECO:0007669"/>
    <property type="project" value="TreeGrafter"/>
</dbReference>
<evidence type="ECO:0000256" key="4">
    <source>
        <dbReference type="ARBA" id="ARBA00022679"/>
    </source>
</evidence>
<dbReference type="InterPro" id="IPR005490">
    <property type="entry name" value="LD_TPept_cat_dom"/>
</dbReference>
<evidence type="ECO:0000313" key="11">
    <source>
        <dbReference type="EMBL" id="QQP87151.1"/>
    </source>
</evidence>
<feature type="active site" description="Proton donor/acceptor" evidence="9">
    <location>
        <position position="153"/>
    </location>
</feature>
<proteinExistence type="inferred from homology"/>
<dbReference type="Gene3D" id="2.40.440.10">
    <property type="entry name" value="L,D-transpeptidase catalytic domain-like"/>
    <property type="match status" value="1"/>
</dbReference>
<evidence type="ECO:0000256" key="8">
    <source>
        <dbReference type="ARBA" id="ARBA00023316"/>
    </source>
</evidence>
<comment type="pathway">
    <text evidence="1 9">Cell wall biogenesis; peptidoglycan biosynthesis.</text>
</comment>
<comment type="similarity">
    <text evidence="2">Belongs to the YkuD family.</text>
</comment>
<organism evidence="11 12">
    <name type="scientific">Entomomonas asaccharolytica</name>
    <dbReference type="NCBI Taxonomy" id="2785331"/>
    <lineage>
        <taxon>Bacteria</taxon>
        <taxon>Pseudomonadati</taxon>
        <taxon>Pseudomonadota</taxon>
        <taxon>Gammaproteobacteria</taxon>
        <taxon>Pseudomonadales</taxon>
        <taxon>Pseudomonadaceae</taxon>
        <taxon>Entomomonas</taxon>
    </lineage>
</organism>
<protein>
    <submittedName>
        <fullName evidence="11">L,D-transpeptidase family protein</fullName>
    </submittedName>
</protein>
<name>A0A974NIE0_9GAMM</name>
<dbReference type="PANTHER" id="PTHR30582:SF24">
    <property type="entry name" value="L,D-TRANSPEPTIDASE ERFK_SRFK-RELATED"/>
    <property type="match status" value="1"/>
</dbReference>
<keyword evidence="3" id="KW-0328">Glycosyltransferase</keyword>
<evidence type="ECO:0000256" key="6">
    <source>
        <dbReference type="ARBA" id="ARBA00022960"/>
    </source>
</evidence>
<dbReference type="PROSITE" id="PS52029">
    <property type="entry name" value="LD_TPASE"/>
    <property type="match status" value="1"/>
</dbReference>
<evidence type="ECO:0000259" key="10">
    <source>
        <dbReference type="PROSITE" id="PS52029"/>
    </source>
</evidence>
<evidence type="ECO:0000256" key="3">
    <source>
        <dbReference type="ARBA" id="ARBA00022676"/>
    </source>
</evidence>
<evidence type="ECO:0000256" key="7">
    <source>
        <dbReference type="ARBA" id="ARBA00022984"/>
    </source>
</evidence>
<keyword evidence="12" id="KW-1185">Reference proteome</keyword>
<dbReference type="GO" id="GO:0005576">
    <property type="term" value="C:extracellular region"/>
    <property type="evidence" value="ECO:0007669"/>
    <property type="project" value="TreeGrafter"/>
</dbReference>
<sequence length="313" mass="34593">MQIIKAKYEDTFVDLGDTYSLGYSQMIAANPGVDAWLPGEGTDILLPTRYILPDTARDGIVINLPEYRLYYYPKGQDIVYTFPLGIGREGWGSPLGTTKVVGKIKDPSWIPPASIRKEHAEDGDPLPAIVPPGPDNPLGPYKIQLGFSGYLIHGSNKQFGIGTRTSHGCFRMLNPDVTYLFSILPMGTKVTIVTQPYKIGVENGKIYFEAHKALDEHPAPDVEQFIANALKRYNNPDFVVDMSLAKMVASHHDGIPIQIGNTEGLPMQAQVVEEVPAIPEEAAEHVESEEQLNIEHKKQEAQKLNNLTEGIEE</sequence>
<reference evidence="11 12" key="1">
    <citation type="submission" date="2021-01" db="EMBL/GenBank/DDBJ databases">
        <title>Entomomonas sp. F2A isolated from a house cricket (Acheta domesticus).</title>
        <authorList>
            <person name="Spergser J."/>
            <person name="Busse H.-J."/>
        </authorList>
    </citation>
    <scope>NUCLEOTIDE SEQUENCE [LARGE SCALE GENOMIC DNA]</scope>
    <source>
        <strain evidence="11 12">F2A</strain>
    </source>
</reference>
<dbReference type="GO" id="GO:0008360">
    <property type="term" value="P:regulation of cell shape"/>
    <property type="evidence" value="ECO:0007669"/>
    <property type="project" value="UniProtKB-UniRule"/>
</dbReference>
<dbReference type="AlphaFoldDB" id="A0A974NIE0"/>
<dbReference type="GO" id="GO:0016757">
    <property type="term" value="F:glycosyltransferase activity"/>
    <property type="evidence" value="ECO:0007669"/>
    <property type="project" value="UniProtKB-KW"/>
</dbReference>
<evidence type="ECO:0000256" key="2">
    <source>
        <dbReference type="ARBA" id="ARBA00005992"/>
    </source>
</evidence>
<keyword evidence="4" id="KW-0808">Transferase</keyword>
<keyword evidence="7 9" id="KW-0573">Peptidoglycan synthesis</keyword>
<dbReference type="Pfam" id="PF03734">
    <property type="entry name" value="YkuD"/>
    <property type="match status" value="1"/>
</dbReference>
<dbReference type="SUPFAM" id="SSF141523">
    <property type="entry name" value="L,D-transpeptidase catalytic domain-like"/>
    <property type="match status" value="1"/>
</dbReference>
<dbReference type="CDD" id="cd16913">
    <property type="entry name" value="YkuD_like"/>
    <property type="match status" value="1"/>
</dbReference>
<dbReference type="GO" id="GO:0018104">
    <property type="term" value="P:peptidoglycan-protein cross-linking"/>
    <property type="evidence" value="ECO:0007669"/>
    <property type="project" value="TreeGrafter"/>
</dbReference>
<dbReference type="InterPro" id="IPR050979">
    <property type="entry name" value="LD-transpeptidase"/>
</dbReference>
<keyword evidence="8 9" id="KW-0961">Cell wall biogenesis/degradation</keyword>
<keyword evidence="6 9" id="KW-0133">Cell shape</keyword>
<dbReference type="GO" id="GO:0071555">
    <property type="term" value="P:cell wall organization"/>
    <property type="evidence" value="ECO:0007669"/>
    <property type="project" value="UniProtKB-UniRule"/>
</dbReference>
<feature type="domain" description="L,D-TPase catalytic" evidence="10">
    <location>
        <begin position="58"/>
        <end position="193"/>
    </location>
</feature>
<dbReference type="InterPro" id="IPR038063">
    <property type="entry name" value="Transpep_catalytic_dom"/>
</dbReference>
<dbReference type="KEGG" id="eaz:JHT90_07125"/>
<feature type="active site" description="Nucleophile" evidence="9">
    <location>
        <position position="169"/>
    </location>
</feature>
<gene>
    <name evidence="11" type="ORF">JHT90_07125</name>
</gene>
<dbReference type="EMBL" id="CP067393">
    <property type="protein sequence ID" value="QQP87151.1"/>
    <property type="molecule type" value="Genomic_DNA"/>
</dbReference>
<evidence type="ECO:0000313" key="12">
    <source>
        <dbReference type="Proteomes" id="UP000595278"/>
    </source>
</evidence>
<evidence type="ECO:0000256" key="5">
    <source>
        <dbReference type="ARBA" id="ARBA00022801"/>
    </source>
</evidence>